<accession>A0A183GNT6</accession>
<sequence>MDRLTELFGCPATIVAQHLPPEAINDVISVFLCGCRCALTIQSPGAGNHCEGEKFKSLLTEISMPSHHPSRPCVADVRTESVEIYPTDSPGDDFQMDISDSHSEDRHISSTVPFEQAAVLSKQVCRGQWDTIISWMRIRDSKISDLARCVNEISSGLKERSILCEEGLQLGTEVKRKQFGLEGFRRKGAP</sequence>
<keyword evidence="2" id="KW-1185">Reference proteome</keyword>
<dbReference type="AlphaFoldDB" id="A0A183GNT6"/>
<dbReference type="EMBL" id="UZAH01036226">
    <property type="protein sequence ID" value="VDP44525.1"/>
    <property type="molecule type" value="Genomic_DNA"/>
</dbReference>
<accession>A0A3P8EKQ8</accession>
<reference evidence="1 2" key="1">
    <citation type="submission" date="2018-11" db="EMBL/GenBank/DDBJ databases">
        <authorList>
            <consortium name="Pathogen Informatics"/>
        </authorList>
    </citation>
    <scope>NUCLEOTIDE SEQUENCE [LARGE SCALE GENOMIC DNA]</scope>
</reference>
<evidence type="ECO:0000313" key="1">
    <source>
        <dbReference type="EMBL" id="VDP44525.1"/>
    </source>
</evidence>
<dbReference type="WBParaSite" id="HPBE_0002435601-mRNA-1">
    <property type="protein sequence ID" value="HPBE_0002435601-mRNA-1"/>
    <property type="gene ID" value="HPBE_0002435601"/>
</dbReference>
<dbReference type="Proteomes" id="UP000050761">
    <property type="component" value="Unassembled WGS sequence"/>
</dbReference>
<evidence type="ECO:0000313" key="2">
    <source>
        <dbReference type="Proteomes" id="UP000050761"/>
    </source>
</evidence>
<gene>
    <name evidence="1" type="ORF">HPBE_LOCUS24355</name>
</gene>
<protein>
    <submittedName>
        <fullName evidence="1 3">Uncharacterized protein</fullName>
    </submittedName>
</protein>
<organism evidence="2 3">
    <name type="scientific">Heligmosomoides polygyrus</name>
    <name type="common">Parasitic roundworm</name>
    <dbReference type="NCBI Taxonomy" id="6339"/>
    <lineage>
        <taxon>Eukaryota</taxon>
        <taxon>Metazoa</taxon>
        <taxon>Ecdysozoa</taxon>
        <taxon>Nematoda</taxon>
        <taxon>Chromadorea</taxon>
        <taxon>Rhabditida</taxon>
        <taxon>Rhabditina</taxon>
        <taxon>Rhabditomorpha</taxon>
        <taxon>Strongyloidea</taxon>
        <taxon>Heligmosomidae</taxon>
        <taxon>Heligmosomoides</taxon>
    </lineage>
</organism>
<dbReference type="OrthoDB" id="5809221at2759"/>
<reference evidence="3" key="2">
    <citation type="submission" date="2019-09" db="UniProtKB">
        <authorList>
            <consortium name="WormBaseParasite"/>
        </authorList>
    </citation>
    <scope>IDENTIFICATION</scope>
</reference>
<name>A0A183GNT6_HELPZ</name>
<proteinExistence type="predicted"/>
<evidence type="ECO:0000313" key="3">
    <source>
        <dbReference type="WBParaSite" id="HPBE_0002435601-mRNA-1"/>
    </source>
</evidence>